<dbReference type="AlphaFoldDB" id="X1JPB3"/>
<gene>
    <name evidence="1" type="ORF">S03H2_73062</name>
</gene>
<dbReference type="EMBL" id="BARU01049824">
    <property type="protein sequence ID" value="GAH96571.1"/>
    <property type="molecule type" value="Genomic_DNA"/>
</dbReference>
<reference evidence="1" key="1">
    <citation type="journal article" date="2014" name="Front. Microbiol.">
        <title>High frequency of phylogenetically diverse reductive dehalogenase-homologous genes in deep subseafloor sedimentary metagenomes.</title>
        <authorList>
            <person name="Kawai M."/>
            <person name="Futagami T."/>
            <person name="Toyoda A."/>
            <person name="Takaki Y."/>
            <person name="Nishi S."/>
            <person name="Hori S."/>
            <person name="Arai W."/>
            <person name="Tsubouchi T."/>
            <person name="Morono Y."/>
            <person name="Uchiyama I."/>
            <person name="Ito T."/>
            <person name="Fujiyama A."/>
            <person name="Inagaki F."/>
            <person name="Takami H."/>
        </authorList>
    </citation>
    <scope>NUCLEOTIDE SEQUENCE</scope>
    <source>
        <strain evidence="1">Expedition CK06-06</strain>
    </source>
</reference>
<protein>
    <submittedName>
        <fullName evidence="1">Uncharacterized protein</fullName>
    </submittedName>
</protein>
<proteinExistence type="predicted"/>
<name>X1JPB3_9ZZZZ</name>
<feature type="non-terminal residue" evidence="1">
    <location>
        <position position="35"/>
    </location>
</feature>
<organism evidence="1">
    <name type="scientific">marine sediment metagenome</name>
    <dbReference type="NCBI Taxonomy" id="412755"/>
    <lineage>
        <taxon>unclassified sequences</taxon>
        <taxon>metagenomes</taxon>
        <taxon>ecological metagenomes</taxon>
    </lineage>
</organism>
<accession>X1JPB3</accession>
<comment type="caution">
    <text evidence="1">The sequence shown here is derived from an EMBL/GenBank/DDBJ whole genome shotgun (WGS) entry which is preliminary data.</text>
</comment>
<sequence>LILQRYLNAEIAESAEKSLQEVKRKNGSAGDRVCT</sequence>
<feature type="non-terminal residue" evidence="1">
    <location>
        <position position="1"/>
    </location>
</feature>
<evidence type="ECO:0000313" key="1">
    <source>
        <dbReference type="EMBL" id="GAH96571.1"/>
    </source>
</evidence>